<dbReference type="Proteomes" id="UP000663846">
    <property type="component" value="Unassembled WGS sequence"/>
</dbReference>
<evidence type="ECO:0000313" key="2">
    <source>
        <dbReference type="EMBL" id="CAE6432851.1"/>
    </source>
</evidence>
<evidence type="ECO:0000313" key="3">
    <source>
        <dbReference type="Proteomes" id="UP000663846"/>
    </source>
</evidence>
<proteinExistence type="predicted"/>
<accession>A0A8H2XQQ9</accession>
<dbReference type="Pfam" id="PF14497">
    <property type="entry name" value="GST_C_3"/>
    <property type="match status" value="1"/>
</dbReference>
<comment type="caution">
    <text evidence="2">The sequence shown here is derived from an EMBL/GenBank/DDBJ whole genome shotgun (WGS) entry which is preliminary data.</text>
</comment>
<dbReference type="Gene3D" id="3.40.30.10">
    <property type="entry name" value="Glutaredoxin"/>
    <property type="match status" value="1"/>
</dbReference>
<dbReference type="SUPFAM" id="SSF47616">
    <property type="entry name" value="GST C-terminal domain-like"/>
    <property type="match status" value="1"/>
</dbReference>
<dbReference type="InterPro" id="IPR032675">
    <property type="entry name" value="LRR_dom_sf"/>
</dbReference>
<protein>
    <recommendedName>
        <fullName evidence="1">Glutathione S-transferase C-terminal domain-containing protein</fullName>
    </recommendedName>
</protein>
<dbReference type="Gene3D" id="1.20.1050.10">
    <property type="match status" value="1"/>
</dbReference>
<dbReference type="AlphaFoldDB" id="A0A8H2XQQ9"/>
<evidence type="ECO:0000259" key="1">
    <source>
        <dbReference type="Pfam" id="PF14497"/>
    </source>
</evidence>
<name>A0A8H2XQQ9_9AGAM</name>
<dbReference type="InterPro" id="IPR004046">
    <property type="entry name" value="GST_C"/>
</dbReference>
<organism evidence="2 3">
    <name type="scientific">Rhizoctonia solani</name>
    <dbReference type="NCBI Taxonomy" id="456999"/>
    <lineage>
        <taxon>Eukaryota</taxon>
        <taxon>Fungi</taxon>
        <taxon>Dikarya</taxon>
        <taxon>Basidiomycota</taxon>
        <taxon>Agaricomycotina</taxon>
        <taxon>Agaricomycetes</taxon>
        <taxon>Cantharellales</taxon>
        <taxon>Ceratobasidiaceae</taxon>
        <taxon>Rhizoctonia</taxon>
    </lineage>
</organism>
<gene>
    <name evidence="2" type="ORF">RDB_LOCUS112382</name>
</gene>
<dbReference type="InterPro" id="IPR036282">
    <property type="entry name" value="Glutathione-S-Trfase_C_sf"/>
</dbReference>
<sequence>MDKPESPLPSSCLRYKHRVPTELQFAILEFLPPIGSRNSPQLFRTIACVCHDWRDWAYETLFRNIEIEADIRGLRALTNLCTTSAESSQQLNLSHERVHRDLGSFIRFIAVNIGQATGHGIISLSDLIPLFAFTTNLEDLCLTVVQPESVIDALTNTKSPFLMPSLSSLRIKSFEKTSRSTCLIASQCPSLKHLALEFMVEQPIHDPMGSSPPSELISFRSLGCFDPGHDVLDYFVLKSSEHPLRAIELHRAQSPVFLAHLAKTRGSSIESITLRSMEPSIVRTWETIISHFTALQHLSIWGMPSSLLLQSICASDLQYFEFRRPWTHSYRDIFQLNELVSFLKACPALNALKYHSAKPIEVIDELATARGLEVNWNENYQIDGYMEDGDDTFNLGETQAIARYIDRIAPSPSLTDANLKFPEKLWELVSIIAGLGFKLTEVGVVKPRLKSIDEGKESTEACRAHLESSGGVQNLRDFFQTLESLKSGDGPYLLGSNPTWPDFFLFPLVSDLLATPDADLAPPSIVRWSKEMENVRGIKETHRGTLADGGRP</sequence>
<dbReference type="EMBL" id="CAJMWS010000329">
    <property type="protein sequence ID" value="CAE6432851.1"/>
    <property type="molecule type" value="Genomic_DNA"/>
</dbReference>
<reference evidence="2" key="1">
    <citation type="submission" date="2021-01" db="EMBL/GenBank/DDBJ databases">
        <authorList>
            <person name="Kaushik A."/>
        </authorList>
    </citation>
    <scope>NUCLEOTIDE SEQUENCE</scope>
    <source>
        <strain evidence="2">AG1-1C</strain>
    </source>
</reference>
<dbReference type="Gene3D" id="3.80.10.10">
    <property type="entry name" value="Ribonuclease Inhibitor"/>
    <property type="match status" value="1"/>
</dbReference>
<feature type="domain" description="Glutathione S-transferase C-terminal" evidence="1">
    <location>
        <begin position="474"/>
        <end position="540"/>
    </location>
</feature>